<dbReference type="SUPFAM" id="SSF46785">
    <property type="entry name" value="Winged helix' DNA-binding domain"/>
    <property type="match status" value="1"/>
</dbReference>
<dbReference type="PANTHER" id="PTHR38600">
    <property type="entry name" value="TRANSCRIPTIONAL REGULATORY PROTEIN"/>
    <property type="match status" value="1"/>
</dbReference>
<dbReference type="GO" id="GO:0003700">
    <property type="term" value="F:DNA-binding transcription factor activity"/>
    <property type="evidence" value="ECO:0007669"/>
    <property type="project" value="InterPro"/>
</dbReference>
<dbReference type="EMBL" id="JACXAH010000002">
    <property type="protein sequence ID" value="MBD1370876.1"/>
    <property type="molecule type" value="Genomic_DNA"/>
</dbReference>
<comment type="caution">
    <text evidence="5">The sequence shown here is derived from an EMBL/GenBank/DDBJ whole genome shotgun (WGS) entry which is preliminary data.</text>
</comment>
<organism evidence="5 6">
    <name type="scientific">Polycladospora coralii</name>
    <dbReference type="NCBI Taxonomy" id="2771432"/>
    <lineage>
        <taxon>Bacteria</taxon>
        <taxon>Bacillati</taxon>
        <taxon>Bacillota</taxon>
        <taxon>Bacilli</taxon>
        <taxon>Bacillales</taxon>
        <taxon>Thermoactinomycetaceae</taxon>
        <taxon>Polycladospora</taxon>
    </lineage>
</organism>
<dbReference type="InterPro" id="IPR036388">
    <property type="entry name" value="WH-like_DNA-bd_sf"/>
</dbReference>
<name>A0A926RVX6_9BACL</name>
<evidence type="ECO:0000256" key="2">
    <source>
        <dbReference type="ARBA" id="ARBA00023125"/>
    </source>
</evidence>
<dbReference type="PANTHER" id="PTHR38600:SF2">
    <property type="entry name" value="SLL0088 PROTEIN"/>
    <property type="match status" value="1"/>
</dbReference>
<dbReference type="PROSITE" id="PS51000">
    <property type="entry name" value="HTH_DEOR_2"/>
    <property type="match status" value="1"/>
</dbReference>
<evidence type="ECO:0000313" key="6">
    <source>
        <dbReference type="Proteomes" id="UP000661691"/>
    </source>
</evidence>
<dbReference type="Proteomes" id="UP000661691">
    <property type="component" value="Unassembled WGS sequence"/>
</dbReference>
<keyword evidence="3" id="KW-0804">Transcription</keyword>
<gene>
    <name evidence="5" type="ORF">IC620_00680</name>
</gene>
<evidence type="ECO:0000259" key="4">
    <source>
        <dbReference type="PROSITE" id="PS51000"/>
    </source>
</evidence>
<reference evidence="5" key="1">
    <citation type="submission" date="2020-09" db="EMBL/GenBank/DDBJ databases">
        <title>A novel bacterium of genus Hazenella, isolated from South China Sea.</title>
        <authorList>
            <person name="Huang H."/>
            <person name="Mo K."/>
            <person name="Hu Y."/>
        </authorList>
    </citation>
    <scope>NUCLEOTIDE SEQUENCE</scope>
    <source>
        <strain evidence="5">IB182357</strain>
    </source>
</reference>
<dbReference type="Gene3D" id="1.10.10.10">
    <property type="entry name" value="Winged helix-like DNA-binding domain superfamily/Winged helix DNA-binding domain"/>
    <property type="match status" value="1"/>
</dbReference>
<dbReference type="AlphaFoldDB" id="A0A926RVX6"/>
<keyword evidence="1" id="KW-0805">Transcription regulation</keyword>
<protein>
    <submittedName>
        <fullName evidence="5">Transcriptional regulator</fullName>
    </submittedName>
</protein>
<evidence type="ECO:0000313" key="5">
    <source>
        <dbReference type="EMBL" id="MBD1370876.1"/>
    </source>
</evidence>
<keyword evidence="2" id="KW-0238">DNA-binding</keyword>
<keyword evidence="6" id="KW-1185">Reference proteome</keyword>
<dbReference type="InterPro" id="IPR001845">
    <property type="entry name" value="HTH_ArsR_DNA-bd_dom"/>
</dbReference>
<dbReference type="GO" id="GO:0003677">
    <property type="term" value="F:DNA binding"/>
    <property type="evidence" value="ECO:0007669"/>
    <property type="project" value="UniProtKB-KW"/>
</dbReference>
<accession>A0A926RVX6</accession>
<dbReference type="CDD" id="cd00090">
    <property type="entry name" value="HTH_ARSR"/>
    <property type="match status" value="1"/>
</dbReference>
<dbReference type="Pfam" id="PF01022">
    <property type="entry name" value="HTH_5"/>
    <property type="match status" value="1"/>
</dbReference>
<evidence type="ECO:0000256" key="1">
    <source>
        <dbReference type="ARBA" id="ARBA00023015"/>
    </source>
</evidence>
<proteinExistence type="predicted"/>
<dbReference type="InterPro" id="IPR011991">
    <property type="entry name" value="ArsR-like_HTH"/>
</dbReference>
<evidence type="ECO:0000256" key="3">
    <source>
        <dbReference type="ARBA" id="ARBA00023163"/>
    </source>
</evidence>
<dbReference type="InterPro" id="IPR001034">
    <property type="entry name" value="DeoR_HTH"/>
</dbReference>
<dbReference type="InterPro" id="IPR036390">
    <property type="entry name" value="WH_DNA-bd_sf"/>
</dbReference>
<feature type="domain" description="HTH deoR-type" evidence="4">
    <location>
        <begin position="4"/>
        <end position="63"/>
    </location>
</feature>
<sequence>MMKEGGTRNEILYMLKVEAPLTVSEMAEKLGITEMAIRRHLNTLEAENLIYGKQFRQSMGRPTKRYYLTSDAEEVFPKSYQSFTLDLLKDIEEEGGEHKVDRLFKRRMKRITDQYDATFSNLTLEERVSKLAEIQDRKGYMVKWKKLEDGSYELIEYNCPISQVADQYHQACDCELGWFKNLLETDVTRLECKAKGGQNCIYHVKQQTKE</sequence>